<dbReference type="RefSeq" id="WP_284824875.1">
    <property type="nucleotide sequence ID" value="NZ_CP126969.1"/>
</dbReference>
<evidence type="ECO:0000313" key="1">
    <source>
        <dbReference type="EMBL" id="WIM67640.1"/>
    </source>
</evidence>
<name>A0ABY8VJ93_9CORY</name>
<accession>A0ABY8VJ93</accession>
<proteinExistence type="predicted"/>
<dbReference type="Proteomes" id="UP001225598">
    <property type="component" value="Chromosome"/>
</dbReference>
<protein>
    <recommendedName>
        <fullName evidence="3">Transposase</fullName>
    </recommendedName>
</protein>
<dbReference type="EMBL" id="CP126969">
    <property type="protein sequence ID" value="WIM67640.1"/>
    <property type="molecule type" value="Genomic_DNA"/>
</dbReference>
<gene>
    <name evidence="1" type="ORF">QP027_11230</name>
</gene>
<evidence type="ECO:0008006" key="3">
    <source>
        <dbReference type="Google" id="ProtNLM"/>
    </source>
</evidence>
<keyword evidence="2" id="KW-1185">Reference proteome</keyword>
<sequence>MLQVTWVPSIFHRLTMDGKVASPVAATESERTPAEGLSDAERIRMLERENAKLREEREKLCNAAQ</sequence>
<organism evidence="1 2">
    <name type="scientific">Corynebacterium breve</name>
    <dbReference type="NCBI Taxonomy" id="3049799"/>
    <lineage>
        <taxon>Bacteria</taxon>
        <taxon>Bacillati</taxon>
        <taxon>Actinomycetota</taxon>
        <taxon>Actinomycetes</taxon>
        <taxon>Mycobacteriales</taxon>
        <taxon>Corynebacteriaceae</taxon>
        <taxon>Corynebacterium</taxon>
    </lineage>
</organism>
<reference evidence="1 2" key="1">
    <citation type="submission" date="2023-05" db="EMBL/GenBank/DDBJ databases">
        <title>Corynebacterium suedekumii sp. nov. and Corynebacterium breve sp. nov. isolated from raw cow's milk.</title>
        <authorList>
            <person name="Baer M.K."/>
            <person name="Mehl L."/>
            <person name="Hellmuth R."/>
            <person name="Marke G."/>
            <person name="Lipski A."/>
        </authorList>
    </citation>
    <scope>NUCLEOTIDE SEQUENCE [LARGE SCALE GENOMIC DNA]</scope>
    <source>
        <strain evidence="1 2">R4</strain>
    </source>
</reference>
<evidence type="ECO:0000313" key="2">
    <source>
        <dbReference type="Proteomes" id="UP001225598"/>
    </source>
</evidence>